<proteinExistence type="predicted"/>
<reference evidence="1 2" key="1">
    <citation type="journal article" date="2018" name="PLoS Genet.">
        <title>Population sequencing reveals clonal diversity and ancestral inbreeding in the grapevine cultivar Chardonnay.</title>
        <authorList>
            <person name="Roach M.J."/>
            <person name="Johnson D.L."/>
            <person name="Bohlmann J."/>
            <person name="van Vuuren H.J."/>
            <person name="Jones S.J."/>
            <person name="Pretorius I.S."/>
            <person name="Schmidt S.A."/>
            <person name="Borneman A.R."/>
        </authorList>
    </citation>
    <scope>NUCLEOTIDE SEQUENCE [LARGE SCALE GENOMIC DNA]</scope>
    <source>
        <strain evidence="2">cv. Chardonnay</strain>
        <tissue evidence="1">Leaf</tissue>
    </source>
</reference>
<protein>
    <submittedName>
        <fullName evidence="1">Uncharacterized protein</fullName>
    </submittedName>
</protein>
<sequence>MILSLLCEKNIHQLLTCSLQWPLHLWNTTNGFPIQLQGADPRAVNGEGKTPFELAVESNFVDSDVLALLSDSNG</sequence>
<evidence type="ECO:0000313" key="2">
    <source>
        <dbReference type="Proteomes" id="UP000288805"/>
    </source>
</evidence>
<dbReference type="Proteomes" id="UP000288805">
    <property type="component" value="Unassembled WGS sequence"/>
</dbReference>
<accession>A0A438H0R8</accession>
<gene>
    <name evidence="1" type="ORF">CK203_044851</name>
</gene>
<name>A0A438H0R8_VITVI</name>
<comment type="caution">
    <text evidence="1">The sequence shown here is derived from an EMBL/GenBank/DDBJ whole genome shotgun (WGS) entry which is preliminary data.</text>
</comment>
<dbReference type="AlphaFoldDB" id="A0A438H0R8"/>
<evidence type="ECO:0000313" key="1">
    <source>
        <dbReference type="EMBL" id="RVW78052.1"/>
    </source>
</evidence>
<dbReference type="EMBL" id="QGNW01000303">
    <property type="protein sequence ID" value="RVW78052.1"/>
    <property type="molecule type" value="Genomic_DNA"/>
</dbReference>
<organism evidence="1 2">
    <name type="scientific">Vitis vinifera</name>
    <name type="common">Grape</name>
    <dbReference type="NCBI Taxonomy" id="29760"/>
    <lineage>
        <taxon>Eukaryota</taxon>
        <taxon>Viridiplantae</taxon>
        <taxon>Streptophyta</taxon>
        <taxon>Embryophyta</taxon>
        <taxon>Tracheophyta</taxon>
        <taxon>Spermatophyta</taxon>
        <taxon>Magnoliopsida</taxon>
        <taxon>eudicotyledons</taxon>
        <taxon>Gunneridae</taxon>
        <taxon>Pentapetalae</taxon>
        <taxon>rosids</taxon>
        <taxon>Vitales</taxon>
        <taxon>Vitaceae</taxon>
        <taxon>Viteae</taxon>
        <taxon>Vitis</taxon>
    </lineage>
</organism>